<dbReference type="AlphaFoldDB" id="A0A365XS97"/>
<dbReference type="Proteomes" id="UP000253410">
    <property type="component" value="Unassembled WGS sequence"/>
</dbReference>
<dbReference type="EMBL" id="QFFJ01000002">
    <property type="protein sequence ID" value="RBL89010.1"/>
    <property type="molecule type" value="Genomic_DNA"/>
</dbReference>
<dbReference type="Gene3D" id="3.30.565.10">
    <property type="entry name" value="Histidine kinase-like ATPase, C-terminal domain"/>
    <property type="match status" value="1"/>
</dbReference>
<evidence type="ECO:0000313" key="3">
    <source>
        <dbReference type="EMBL" id="RBL89010.1"/>
    </source>
</evidence>
<evidence type="ECO:0000313" key="4">
    <source>
        <dbReference type="Proteomes" id="UP000253410"/>
    </source>
</evidence>
<dbReference type="GO" id="GO:0000155">
    <property type="term" value="F:phosphorelay sensor kinase activity"/>
    <property type="evidence" value="ECO:0007669"/>
    <property type="project" value="InterPro"/>
</dbReference>
<dbReference type="InterPro" id="IPR010559">
    <property type="entry name" value="Sig_transdc_His_kin_internal"/>
</dbReference>
<gene>
    <name evidence="3" type="ORF">DF182_20945</name>
</gene>
<keyword evidence="1" id="KW-0812">Transmembrane</keyword>
<keyword evidence="1" id="KW-1133">Transmembrane helix</keyword>
<proteinExistence type="predicted"/>
<feature type="transmembrane region" description="Helical" evidence="1">
    <location>
        <begin position="76"/>
        <end position="101"/>
    </location>
</feature>
<feature type="transmembrane region" description="Helical" evidence="1">
    <location>
        <begin position="37"/>
        <end position="55"/>
    </location>
</feature>
<evidence type="ECO:0000256" key="1">
    <source>
        <dbReference type="SAM" id="Phobius"/>
    </source>
</evidence>
<feature type="transmembrane region" description="Helical" evidence="1">
    <location>
        <begin position="7"/>
        <end position="25"/>
    </location>
</feature>
<name>A0A365XS97_9BACT</name>
<dbReference type="InterPro" id="IPR036890">
    <property type="entry name" value="HATPase_C_sf"/>
</dbReference>
<dbReference type="PANTHER" id="PTHR34220:SF7">
    <property type="entry name" value="SENSOR HISTIDINE KINASE YPDA"/>
    <property type="match status" value="1"/>
</dbReference>
<dbReference type="InterPro" id="IPR050640">
    <property type="entry name" value="Bact_2-comp_sensor_kinase"/>
</dbReference>
<protein>
    <submittedName>
        <fullName evidence="3">Sensor histidine kinase</fullName>
    </submittedName>
</protein>
<dbReference type="PANTHER" id="PTHR34220">
    <property type="entry name" value="SENSOR HISTIDINE KINASE YPDA"/>
    <property type="match status" value="1"/>
</dbReference>
<keyword evidence="3" id="KW-0418">Kinase</keyword>
<dbReference type="OrthoDB" id="9792992at2"/>
<evidence type="ECO:0000259" key="2">
    <source>
        <dbReference type="Pfam" id="PF06580"/>
    </source>
</evidence>
<dbReference type="Pfam" id="PF06580">
    <property type="entry name" value="His_kinase"/>
    <property type="match status" value="1"/>
</dbReference>
<keyword evidence="1" id="KW-0472">Membrane</keyword>
<dbReference type="SUPFAM" id="SSF55874">
    <property type="entry name" value="ATPase domain of HSP90 chaperone/DNA topoisomerase II/histidine kinase"/>
    <property type="match status" value="1"/>
</dbReference>
<reference evidence="3 4" key="1">
    <citation type="submission" date="2018-05" db="EMBL/GenBank/DDBJ databases">
        <title>Chitinophaga sp. K3CV102501T nov., isolated from isolated from a monsoon evergreen broad-leaved forest soil.</title>
        <authorList>
            <person name="Lv Y."/>
        </authorList>
    </citation>
    <scope>NUCLEOTIDE SEQUENCE [LARGE SCALE GENOMIC DNA]</scope>
    <source>
        <strain evidence="3 4">GDMCC 1.1325</strain>
    </source>
</reference>
<dbReference type="RefSeq" id="WP_113617753.1">
    <property type="nucleotide sequence ID" value="NZ_QFFJ01000002.1"/>
</dbReference>
<dbReference type="GO" id="GO:0016020">
    <property type="term" value="C:membrane"/>
    <property type="evidence" value="ECO:0007669"/>
    <property type="project" value="InterPro"/>
</dbReference>
<sequence>MKKQVRISPYWLCQLSGWTVAALHWEVEGFLRSPYFSYRLAILNFAADIVVNILLTHAYRRFALQHRWPALPPRALILRIIPAVILLSVCFTITVSLRFYIEQHYPSFDLSYWTYLKDTGRQPFMTGIRTMAVWVLAWHMYHYAQREIRTAQENARLQLLTREIQLSNLSAQLNPHFFFNSLNNIKSLILEDPVLARRAIDLLSELLRHALYKQSDKLIPLHEELQVVSDYLELEKLRFEDRLEADIRMDAPLSGVLVPPLSIQTMVENAIKHGINKTVDGGSIIINIEKNATTVRITVQNPGRLEQSATSNGLGIRNLQERLQLQFHGQASFHITALTDEKVLTVLTIPVI</sequence>
<keyword evidence="4" id="KW-1185">Reference proteome</keyword>
<keyword evidence="3" id="KW-0808">Transferase</keyword>
<accession>A0A365XS97</accession>
<organism evidence="3 4">
    <name type="scientific">Chitinophaga flava</name>
    <dbReference type="NCBI Taxonomy" id="2259036"/>
    <lineage>
        <taxon>Bacteria</taxon>
        <taxon>Pseudomonadati</taxon>
        <taxon>Bacteroidota</taxon>
        <taxon>Chitinophagia</taxon>
        <taxon>Chitinophagales</taxon>
        <taxon>Chitinophagaceae</taxon>
        <taxon>Chitinophaga</taxon>
    </lineage>
</organism>
<feature type="domain" description="Signal transduction histidine kinase internal region" evidence="2">
    <location>
        <begin position="165"/>
        <end position="243"/>
    </location>
</feature>
<comment type="caution">
    <text evidence="3">The sequence shown here is derived from an EMBL/GenBank/DDBJ whole genome shotgun (WGS) entry which is preliminary data.</text>
</comment>